<feature type="region of interest" description="Disordered" evidence="6">
    <location>
        <begin position="312"/>
        <end position="338"/>
    </location>
</feature>
<keyword evidence="4 7" id="KW-1133">Transmembrane helix</keyword>
<dbReference type="EMBL" id="AP017424">
    <property type="protein sequence ID" value="BAU88198.1"/>
    <property type="molecule type" value="Genomic_DNA"/>
</dbReference>
<comment type="subcellular location">
    <subcellularLocation>
        <location evidence="1">Cell membrane</location>
        <topology evidence="1">Multi-pass membrane protein</topology>
    </subcellularLocation>
</comment>
<evidence type="ECO:0000256" key="7">
    <source>
        <dbReference type="SAM" id="Phobius"/>
    </source>
</evidence>
<evidence type="ECO:0000256" key="2">
    <source>
        <dbReference type="ARBA" id="ARBA00022475"/>
    </source>
</evidence>
<dbReference type="Pfam" id="PF03631">
    <property type="entry name" value="Virul_fac_BrkB"/>
    <property type="match status" value="1"/>
</dbReference>
<dbReference type="InterPro" id="IPR017039">
    <property type="entry name" value="Virul_fac_BrkB"/>
</dbReference>
<feature type="region of interest" description="Disordered" evidence="6">
    <location>
        <begin position="1"/>
        <end position="49"/>
    </location>
</feature>
<evidence type="ECO:0000313" key="9">
    <source>
        <dbReference type="Proteomes" id="UP000217676"/>
    </source>
</evidence>
<reference evidence="8 9" key="1">
    <citation type="journal article" date="2016" name="Genome Announc.">
        <title>Complete Genome Sequence of Thiostrepton-Producing Streptomyces laurentii ATCC 31255.</title>
        <authorList>
            <person name="Doi K."/>
            <person name="Fujino Y."/>
            <person name="Nagayoshi Y."/>
            <person name="Ohshima T."/>
            <person name="Ogata S."/>
        </authorList>
    </citation>
    <scope>NUCLEOTIDE SEQUENCE [LARGE SCALE GENOMIC DNA]</scope>
    <source>
        <strain evidence="8 9">ATCC 31255</strain>
    </source>
</reference>
<dbReference type="Proteomes" id="UP000217676">
    <property type="component" value="Chromosome"/>
</dbReference>
<evidence type="ECO:0000256" key="3">
    <source>
        <dbReference type="ARBA" id="ARBA00022692"/>
    </source>
</evidence>
<gene>
    <name evidence="8" type="ORF">SLA_7332</name>
</gene>
<keyword evidence="2" id="KW-1003">Cell membrane</keyword>
<protein>
    <submittedName>
        <fullName evidence="8">Integral membrane protein</fullName>
    </submittedName>
</protein>
<evidence type="ECO:0000313" key="8">
    <source>
        <dbReference type="EMBL" id="BAU88198.1"/>
    </source>
</evidence>
<feature type="transmembrane region" description="Helical" evidence="7">
    <location>
        <begin position="79"/>
        <end position="100"/>
    </location>
</feature>
<organism evidence="8 9">
    <name type="scientific">Streptomyces laurentii</name>
    <dbReference type="NCBI Taxonomy" id="39478"/>
    <lineage>
        <taxon>Bacteria</taxon>
        <taxon>Bacillati</taxon>
        <taxon>Actinomycetota</taxon>
        <taxon>Actinomycetes</taxon>
        <taxon>Kitasatosporales</taxon>
        <taxon>Streptomycetaceae</taxon>
        <taxon>Streptomyces</taxon>
    </lineage>
</organism>
<keyword evidence="5 7" id="KW-0472">Membrane</keyword>
<feature type="compositionally biased region" description="Pro residues" evidence="6">
    <location>
        <begin position="316"/>
        <end position="338"/>
    </location>
</feature>
<evidence type="ECO:0000256" key="4">
    <source>
        <dbReference type="ARBA" id="ARBA00022989"/>
    </source>
</evidence>
<name>A0A169PMG5_STRLU</name>
<keyword evidence="3 7" id="KW-0812">Transmembrane</keyword>
<feature type="compositionally biased region" description="Low complexity" evidence="6">
    <location>
        <begin position="21"/>
        <end position="37"/>
    </location>
</feature>
<feature type="transmembrane region" description="Helical" evidence="7">
    <location>
        <begin position="237"/>
        <end position="262"/>
    </location>
</feature>
<feature type="transmembrane region" description="Helical" evidence="7">
    <location>
        <begin position="140"/>
        <end position="159"/>
    </location>
</feature>
<dbReference type="AlphaFoldDB" id="A0A169PMG5"/>
<feature type="transmembrane region" description="Helical" evidence="7">
    <location>
        <begin position="282"/>
        <end position="303"/>
    </location>
</feature>
<dbReference type="KEGG" id="slau:SLA_7332"/>
<evidence type="ECO:0000256" key="6">
    <source>
        <dbReference type="SAM" id="MobiDB-lite"/>
    </source>
</evidence>
<sequence>MPPTSRAPHDGAPDDDGAAGHGPPDEGAAGAGVPADGTPGGHVPPEHPPRFHEVHERVITSPLGLAWSRGREMELMHRAMGFAALCLLTLVPLLIVIAAADLASGQGFARWLVQGLGVSEVSQEEIERLFGQPGQALQRTTAFGLAALAAFGVTFGSAVQTGYERVWDLPTSRWHTMWRHVVWVAVLIGALLLFVANSSPQNAPAWITALTALGDVTGAFLFFWWSQRFLLCGRIRWRALLPGAVLTAVGLLGLRIFSQFVFSPLIASNAVTYGQFGTVLVLQSWLVGVGFVVYGAALAGRLVHEVRLQRRIDHTPPSPPPPPHPPSSSPPPDAPARP</sequence>
<proteinExistence type="predicted"/>
<feature type="transmembrane region" description="Helical" evidence="7">
    <location>
        <begin position="205"/>
        <end position="225"/>
    </location>
</feature>
<feature type="transmembrane region" description="Helical" evidence="7">
    <location>
        <begin position="180"/>
        <end position="199"/>
    </location>
</feature>
<accession>A0A169PMG5</accession>
<evidence type="ECO:0000256" key="1">
    <source>
        <dbReference type="ARBA" id="ARBA00004651"/>
    </source>
</evidence>
<dbReference type="GO" id="GO:0005886">
    <property type="term" value="C:plasma membrane"/>
    <property type="evidence" value="ECO:0007669"/>
    <property type="project" value="UniProtKB-SubCell"/>
</dbReference>
<keyword evidence="9" id="KW-1185">Reference proteome</keyword>
<evidence type="ECO:0000256" key="5">
    <source>
        <dbReference type="ARBA" id="ARBA00023136"/>
    </source>
</evidence>